<dbReference type="Proteomes" id="UP000256774">
    <property type="component" value="Unassembled WGS sequence"/>
</dbReference>
<keyword evidence="3" id="KW-1185">Reference proteome</keyword>
<comment type="caution">
    <text evidence="2">The sequence shown here is derived from an EMBL/GenBank/DDBJ whole genome shotgun (WGS) entry which is preliminary data.</text>
</comment>
<dbReference type="EMBL" id="QUNR01000004">
    <property type="protein sequence ID" value="REH36841.1"/>
    <property type="molecule type" value="Genomic_DNA"/>
</dbReference>
<dbReference type="GO" id="GO:0016020">
    <property type="term" value="C:membrane"/>
    <property type="evidence" value="ECO:0007669"/>
    <property type="project" value="InterPro"/>
</dbReference>
<protein>
    <recommendedName>
        <fullName evidence="4">AB hydrolase-1 domain-containing protein</fullName>
    </recommendedName>
</protein>
<evidence type="ECO:0000313" key="3">
    <source>
        <dbReference type="Proteomes" id="UP000256774"/>
    </source>
</evidence>
<accession>A0A3E0H238</accession>
<name>A0A3E0H238_9GAMM</name>
<feature type="signal peptide" evidence="1">
    <location>
        <begin position="1"/>
        <end position="31"/>
    </location>
</feature>
<sequence length="439" mass="48668">MRIIYIMLNELSRLPRVVCCLGLIWAPSAAAALTLTPSDFPLSNPFMATIAGTPSALQPTQLPDDRFIDQDDYALSQTPDRHLPKSFWAVRKLHYRLARQPQAAPLIFLIAGTGANYKADTLDFLKKVFYHRGYHVVQLSSPSSYDFMASASRTATPGISADDADDLMAVMARILVDNPSLDFTRIDLAGYSLGALHAAFIAAADAQNPQFYFQHVALLNPPVSVLTSTQQLDRLVQVSLPNATGKDGFFELIFEKLSRFFHEKGDIELSAAVLYDFQRSSEALNNEEMAMLIGSVFRFAAADIVFTSDVVNRRGQIVPIDADLGESASLTPYFRRSLFCDFSCYVTRQLLPHWQAIHANASLVQLDAATSLHAIAPFLRSADYVSVITNADDLILTANDYAFLQDTFGDRLTVYDHGGHLGNIKYVPYVEKMLSIYND</sequence>
<dbReference type="AlphaFoldDB" id="A0A3E0H238"/>
<evidence type="ECO:0008006" key="4">
    <source>
        <dbReference type="Google" id="ProtNLM"/>
    </source>
</evidence>
<dbReference type="PANTHER" id="PTHR30035:SF1">
    <property type="entry name" value="AB HYDROLASE-1 DOMAIN-CONTAINING PROTEIN"/>
    <property type="match status" value="1"/>
</dbReference>
<dbReference type="InterPro" id="IPR029058">
    <property type="entry name" value="AB_hydrolase_fold"/>
</dbReference>
<feature type="chain" id="PRO_5017639734" description="AB hydrolase-1 domain-containing protein" evidence="1">
    <location>
        <begin position="32"/>
        <end position="439"/>
    </location>
</feature>
<evidence type="ECO:0000313" key="2">
    <source>
        <dbReference type="EMBL" id="REH36841.1"/>
    </source>
</evidence>
<dbReference type="Gene3D" id="3.40.50.1820">
    <property type="entry name" value="alpha/beta hydrolase"/>
    <property type="match status" value="1"/>
</dbReference>
<evidence type="ECO:0000256" key="1">
    <source>
        <dbReference type="SAM" id="SignalP"/>
    </source>
</evidence>
<keyword evidence="1" id="KW-0732">Signal</keyword>
<reference evidence="2 3" key="1">
    <citation type="submission" date="2018-08" db="EMBL/GenBank/DDBJ databases">
        <title>Genomic Encyclopedia of Type Strains, Phase IV (KMG-IV): sequencing the most valuable type-strain genomes for metagenomic binning, comparative biology and taxonomic classification.</title>
        <authorList>
            <person name="Goeker M."/>
        </authorList>
    </citation>
    <scope>NUCLEOTIDE SEQUENCE [LARGE SCALE GENOMIC DNA]</scope>
    <source>
        <strain evidence="2 3">DSM 26022</strain>
    </source>
</reference>
<gene>
    <name evidence="2" type="ORF">DFR26_1981</name>
</gene>
<dbReference type="PANTHER" id="PTHR30035">
    <property type="entry name" value="LIPOPROTEIN VACJ-RELATED"/>
    <property type="match status" value="1"/>
</dbReference>
<dbReference type="SUPFAM" id="SSF53474">
    <property type="entry name" value="alpha/beta-Hydrolases"/>
    <property type="match status" value="1"/>
</dbReference>
<proteinExistence type="predicted"/>
<dbReference type="InterPro" id="IPR007428">
    <property type="entry name" value="MlaA"/>
</dbReference>
<organism evidence="2 3">
    <name type="scientific">Paraperlucidibaca baekdonensis</name>
    <dbReference type="NCBI Taxonomy" id="748120"/>
    <lineage>
        <taxon>Bacteria</taxon>
        <taxon>Pseudomonadati</taxon>
        <taxon>Pseudomonadota</taxon>
        <taxon>Gammaproteobacteria</taxon>
        <taxon>Moraxellales</taxon>
        <taxon>Moraxellaceae</taxon>
        <taxon>Paraperlucidibaca</taxon>
    </lineage>
</organism>